<proteinExistence type="predicted"/>
<reference evidence="2" key="1">
    <citation type="journal article" date="2019" name="Int. J. Syst. Evol. Microbiol.">
        <title>The Global Catalogue of Microorganisms (GCM) 10K type strain sequencing project: providing services to taxonomists for standard genome sequencing and annotation.</title>
        <authorList>
            <consortium name="The Broad Institute Genomics Platform"/>
            <consortium name="The Broad Institute Genome Sequencing Center for Infectious Disease"/>
            <person name="Wu L."/>
            <person name="Ma J."/>
        </authorList>
    </citation>
    <scope>NUCLEOTIDE SEQUENCE [LARGE SCALE GENOMIC DNA]</scope>
    <source>
        <strain evidence="2">CGMCC 1.16306</strain>
    </source>
</reference>
<accession>A0ABW2MUF8</accession>
<evidence type="ECO:0000313" key="1">
    <source>
        <dbReference type="EMBL" id="MFC7357195.1"/>
    </source>
</evidence>
<organism evidence="1 2">
    <name type="scientific">Jejudonia soesokkakensis</name>
    <dbReference type="NCBI Taxonomy" id="1323432"/>
    <lineage>
        <taxon>Bacteria</taxon>
        <taxon>Pseudomonadati</taxon>
        <taxon>Bacteroidota</taxon>
        <taxon>Flavobacteriia</taxon>
        <taxon>Flavobacteriales</taxon>
        <taxon>Flavobacteriaceae</taxon>
        <taxon>Jejudonia</taxon>
    </lineage>
</organism>
<dbReference type="Proteomes" id="UP001596415">
    <property type="component" value="Unassembled WGS sequence"/>
</dbReference>
<keyword evidence="2" id="KW-1185">Reference proteome</keyword>
<comment type="caution">
    <text evidence="1">The sequence shown here is derived from an EMBL/GenBank/DDBJ whole genome shotgun (WGS) entry which is preliminary data.</text>
</comment>
<name>A0ABW2MUF8_9FLAO</name>
<gene>
    <name evidence="1" type="ORF">ACFQO1_05825</name>
</gene>
<dbReference type="RefSeq" id="WP_380217041.1">
    <property type="nucleotide sequence ID" value="NZ_JBHTBN010000002.1"/>
</dbReference>
<sequence length="77" mass="8512">MKTKQAGGILALLGVAAGAFAFWKYKTMPQEDKDKLHAKINDAGKKIKEGVTDVEETLTEKYNRVKEMASKKADRVA</sequence>
<protein>
    <submittedName>
        <fullName evidence="1">YtxH domain-containing protein</fullName>
    </submittedName>
</protein>
<dbReference type="EMBL" id="JBHTBN010000002">
    <property type="protein sequence ID" value="MFC7357195.1"/>
    <property type="molecule type" value="Genomic_DNA"/>
</dbReference>
<evidence type="ECO:0000313" key="2">
    <source>
        <dbReference type="Proteomes" id="UP001596415"/>
    </source>
</evidence>